<sequence>MDTTYTSPVPVPALDAAPPEIHRGFYGMPTYLSLPTPDLAASTAFWTRGLGFIDLFTLPGQVTHLRRWAFQDVLLVPGARDAGPIAATTAFSCVPAQIEEIAARCEELAPGCTGGPRKMPWNSVELTVITPENARIVMTAAHPIDPHSAQAEELRAVGIAVPEPDAENGPEPDAETAPGSAAGSAPGPSPRR</sequence>
<dbReference type="Proteomes" id="UP000319210">
    <property type="component" value="Unassembled WGS sequence"/>
</dbReference>
<evidence type="ECO:0008006" key="4">
    <source>
        <dbReference type="Google" id="ProtNLM"/>
    </source>
</evidence>
<dbReference type="SUPFAM" id="SSF54593">
    <property type="entry name" value="Glyoxalase/Bleomycin resistance protein/Dihydroxybiphenyl dioxygenase"/>
    <property type="match status" value="1"/>
</dbReference>
<organism evidence="2 3">
    <name type="scientific">Streptomyces cacaoi</name>
    <dbReference type="NCBI Taxonomy" id="1898"/>
    <lineage>
        <taxon>Bacteria</taxon>
        <taxon>Bacillati</taxon>
        <taxon>Actinomycetota</taxon>
        <taxon>Actinomycetes</taxon>
        <taxon>Kitasatosporales</taxon>
        <taxon>Streptomycetaceae</taxon>
        <taxon>Streptomyces</taxon>
    </lineage>
</organism>
<dbReference type="RefSeq" id="WP_063767384.1">
    <property type="nucleotide sequence ID" value="NZ_BJMM01000108.1"/>
</dbReference>
<feature type="region of interest" description="Disordered" evidence="1">
    <location>
        <begin position="151"/>
        <end position="192"/>
    </location>
</feature>
<accession>A0A4Y3REW1</accession>
<evidence type="ECO:0000256" key="1">
    <source>
        <dbReference type="SAM" id="MobiDB-lite"/>
    </source>
</evidence>
<evidence type="ECO:0000313" key="3">
    <source>
        <dbReference type="Proteomes" id="UP000319210"/>
    </source>
</evidence>
<name>A0A4Y3REW1_STRCI</name>
<dbReference type="AlphaFoldDB" id="A0A4Y3REW1"/>
<dbReference type="CDD" id="cd06587">
    <property type="entry name" value="VOC"/>
    <property type="match status" value="1"/>
</dbReference>
<protein>
    <recommendedName>
        <fullName evidence="4">VOC domain-containing protein</fullName>
    </recommendedName>
</protein>
<gene>
    <name evidence="2" type="ORF">SCA03_68710</name>
</gene>
<reference evidence="2 3" key="1">
    <citation type="submission" date="2019-06" db="EMBL/GenBank/DDBJ databases">
        <title>Whole genome shotgun sequence of Streptomyces cacaoi subsp. cacaoi NBRC 12748.</title>
        <authorList>
            <person name="Hosoyama A."/>
            <person name="Uohara A."/>
            <person name="Ohji S."/>
            <person name="Ichikawa N."/>
        </authorList>
    </citation>
    <scope>NUCLEOTIDE SEQUENCE [LARGE SCALE GENOMIC DNA]</scope>
    <source>
        <strain evidence="2 3">NBRC 12748</strain>
    </source>
</reference>
<comment type="caution">
    <text evidence="2">The sequence shown here is derived from an EMBL/GenBank/DDBJ whole genome shotgun (WGS) entry which is preliminary data.</text>
</comment>
<feature type="compositionally biased region" description="Low complexity" evidence="1">
    <location>
        <begin position="177"/>
        <end position="186"/>
    </location>
</feature>
<proteinExistence type="predicted"/>
<keyword evidence="3" id="KW-1185">Reference proteome</keyword>
<dbReference type="EMBL" id="BJMM01000108">
    <property type="protein sequence ID" value="GEB54320.1"/>
    <property type="molecule type" value="Genomic_DNA"/>
</dbReference>
<dbReference type="InterPro" id="IPR029068">
    <property type="entry name" value="Glyas_Bleomycin-R_OHBP_Dase"/>
</dbReference>
<evidence type="ECO:0000313" key="2">
    <source>
        <dbReference type="EMBL" id="GEB54320.1"/>
    </source>
</evidence>
<feature type="compositionally biased region" description="Acidic residues" evidence="1">
    <location>
        <begin position="164"/>
        <end position="174"/>
    </location>
</feature>
<dbReference type="Gene3D" id="3.10.180.10">
    <property type="entry name" value="2,3-Dihydroxybiphenyl 1,2-Dioxygenase, domain 1"/>
    <property type="match status" value="1"/>
</dbReference>